<dbReference type="CDD" id="cd04301">
    <property type="entry name" value="NAT_SF"/>
    <property type="match status" value="1"/>
</dbReference>
<dbReference type="InterPro" id="IPR050276">
    <property type="entry name" value="MshD_Acetyltransferase"/>
</dbReference>
<feature type="domain" description="N-acetyltransferase" evidence="1">
    <location>
        <begin position="4"/>
        <end position="151"/>
    </location>
</feature>
<proteinExistence type="predicted"/>
<dbReference type="PANTHER" id="PTHR43617">
    <property type="entry name" value="L-AMINO ACID N-ACETYLTRANSFERASE"/>
    <property type="match status" value="1"/>
</dbReference>
<dbReference type="GO" id="GO:0016746">
    <property type="term" value="F:acyltransferase activity"/>
    <property type="evidence" value="ECO:0007669"/>
    <property type="project" value="UniProtKB-KW"/>
</dbReference>
<sequence>MTNVEIRPITASDSDAIYEIHRRAFDGRTDESRIVQRLHGADKAVVSLVAVENGQIVGHVLFSPTSVDDWEETLAVVGLAPVSVLPEKQNEGVGSLLIQHGLAKCRDTGVDAVVVLGDPEYYSRFGFERASEYGLGNEYGADEEFMVRPLTDRALDDVEGVVSYQPEFQETEEQAGR</sequence>
<dbReference type="PROSITE" id="PS51186">
    <property type="entry name" value="GNAT"/>
    <property type="match status" value="1"/>
</dbReference>
<organism evidence="2 3">
    <name type="scientific">Halomarina rubra</name>
    <dbReference type="NCBI Taxonomy" id="2071873"/>
    <lineage>
        <taxon>Archaea</taxon>
        <taxon>Methanobacteriati</taxon>
        <taxon>Methanobacteriota</taxon>
        <taxon>Stenosarchaea group</taxon>
        <taxon>Halobacteria</taxon>
        <taxon>Halobacteriales</taxon>
        <taxon>Natronomonadaceae</taxon>
        <taxon>Halomarina</taxon>
    </lineage>
</organism>
<name>A0ABD6AX24_9EURY</name>
<evidence type="ECO:0000259" key="1">
    <source>
        <dbReference type="PROSITE" id="PS51186"/>
    </source>
</evidence>
<dbReference type="RefSeq" id="WP_250874135.1">
    <property type="nucleotide sequence ID" value="NZ_JALXFV010000006.1"/>
</dbReference>
<dbReference type="Pfam" id="PF13527">
    <property type="entry name" value="Acetyltransf_9"/>
    <property type="match status" value="1"/>
</dbReference>
<dbReference type="EMBL" id="JBHUDC010000006">
    <property type="protein sequence ID" value="MFD1514164.1"/>
    <property type="molecule type" value="Genomic_DNA"/>
</dbReference>
<reference evidence="2 3" key="1">
    <citation type="journal article" date="2019" name="Int. J. Syst. Evol. Microbiol.">
        <title>The Global Catalogue of Microorganisms (GCM) 10K type strain sequencing project: providing services to taxonomists for standard genome sequencing and annotation.</title>
        <authorList>
            <consortium name="The Broad Institute Genomics Platform"/>
            <consortium name="The Broad Institute Genome Sequencing Center for Infectious Disease"/>
            <person name="Wu L."/>
            <person name="Ma J."/>
        </authorList>
    </citation>
    <scope>NUCLEOTIDE SEQUENCE [LARGE SCALE GENOMIC DNA]</scope>
    <source>
        <strain evidence="2 3">CGMCC 1.12563</strain>
    </source>
</reference>
<dbReference type="InterPro" id="IPR000182">
    <property type="entry name" value="GNAT_dom"/>
</dbReference>
<protein>
    <submittedName>
        <fullName evidence="2">GNAT family N-acetyltransferase</fullName>
        <ecNumber evidence="2">2.3.-.-</ecNumber>
    </submittedName>
</protein>
<comment type="caution">
    <text evidence="2">The sequence shown here is derived from an EMBL/GenBank/DDBJ whole genome shotgun (WGS) entry which is preliminary data.</text>
</comment>
<keyword evidence="3" id="KW-1185">Reference proteome</keyword>
<dbReference type="InterPro" id="IPR016181">
    <property type="entry name" value="Acyl_CoA_acyltransferase"/>
</dbReference>
<gene>
    <name evidence="2" type="ORF">ACFSBT_12840</name>
</gene>
<dbReference type="EC" id="2.3.-.-" evidence="2"/>
<dbReference type="Gene3D" id="3.40.630.30">
    <property type="match status" value="1"/>
</dbReference>
<keyword evidence="2" id="KW-0808">Transferase</keyword>
<keyword evidence="2" id="KW-0012">Acyltransferase</keyword>
<evidence type="ECO:0000313" key="2">
    <source>
        <dbReference type="EMBL" id="MFD1514164.1"/>
    </source>
</evidence>
<dbReference type="PANTHER" id="PTHR43617:SF2">
    <property type="entry name" value="UPF0039 PROTEIN SLL0451"/>
    <property type="match status" value="1"/>
</dbReference>
<dbReference type="SUPFAM" id="SSF55729">
    <property type="entry name" value="Acyl-CoA N-acyltransferases (Nat)"/>
    <property type="match status" value="1"/>
</dbReference>
<dbReference type="AlphaFoldDB" id="A0ABD6AX24"/>
<evidence type="ECO:0000313" key="3">
    <source>
        <dbReference type="Proteomes" id="UP001597187"/>
    </source>
</evidence>
<accession>A0ABD6AX24</accession>
<dbReference type="Proteomes" id="UP001597187">
    <property type="component" value="Unassembled WGS sequence"/>
</dbReference>